<evidence type="ECO:0000313" key="4">
    <source>
        <dbReference type="Proteomes" id="UP000295680"/>
    </source>
</evidence>
<dbReference type="GO" id="GO:0042597">
    <property type="term" value="C:periplasmic space"/>
    <property type="evidence" value="ECO:0007669"/>
    <property type="project" value="UniProtKB-ARBA"/>
</dbReference>
<keyword evidence="1" id="KW-0732">Signal</keyword>
<dbReference type="AlphaFoldDB" id="A0A4R2JUZ2"/>
<evidence type="ECO:0000259" key="2">
    <source>
        <dbReference type="Pfam" id="PF00496"/>
    </source>
</evidence>
<sequence>MAQRRVISGLVAAMLVTAIAAGGCTGGSGSGPLDSQRAGTVVFDMDSGMPESTTQFSPYSRNGNNGLIQSVYEPLFISDVRTGKLQPWLGLSMTSDPTYTDWLLKLHPGVKWSDGQDFTADDVVYTLDAIKAGKLGDSGVAAVSNLAAVSATDPLTVSLKVAHPDPRLDANLFGTAVAGQAVIILPKHIWAQQADPKTFNNFDLGKGWPVGTGPYKLSGVTPNTFTYTRLDNWWGVNAGFMSLPAPTTLKWTALGTESNRAAALANGELDQAEQISTGTFLSLRARDPQIHAWQDTAPYGAPDVCGYSLDFNTTTAPWNDPALRWAVSYAIDRKGLIDTAFQGASKINSSIFSDYPIPNKAIDGLKGQGAALAQQVATFDQRKAAEMFQAAGYQKNGDGIYQKNGTPLSLVVTNFDSAPKNAVTAAVVEQLRRAGIDASQDKKTVSNFVRAELSGDFKANLFFGTCGTVVGILPSLDSLNVSHDAPAGKNVASFYSNPFRWNTENAKKYGGYVDQIAQLSPDDPKVDELFQEAIPYFYQDLPSVPLLYNYQINPVSTKHWTGWPLSDDFYNWGYYLDPSLQLVLHRLKPAH</sequence>
<dbReference type="GO" id="GO:0043190">
    <property type="term" value="C:ATP-binding cassette (ABC) transporter complex"/>
    <property type="evidence" value="ECO:0007669"/>
    <property type="project" value="InterPro"/>
</dbReference>
<gene>
    <name evidence="3" type="ORF">EV192_103690</name>
</gene>
<dbReference type="InterPro" id="IPR039424">
    <property type="entry name" value="SBP_5"/>
</dbReference>
<dbReference type="Gene3D" id="3.10.105.10">
    <property type="entry name" value="Dipeptide-binding Protein, Domain 3"/>
    <property type="match status" value="1"/>
</dbReference>
<dbReference type="Gene3D" id="3.90.76.10">
    <property type="entry name" value="Dipeptide-binding Protein, Domain 1"/>
    <property type="match status" value="1"/>
</dbReference>
<dbReference type="InterPro" id="IPR030678">
    <property type="entry name" value="Peptide/Ni-bd"/>
</dbReference>
<protein>
    <submittedName>
        <fullName evidence="3">Peptide/nickel transport system substrate-binding protein</fullName>
    </submittedName>
</protein>
<dbReference type="PIRSF" id="PIRSF002741">
    <property type="entry name" value="MppA"/>
    <property type="match status" value="1"/>
</dbReference>
<dbReference type="GO" id="GO:0015833">
    <property type="term" value="P:peptide transport"/>
    <property type="evidence" value="ECO:0007669"/>
    <property type="project" value="TreeGrafter"/>
</dbReference>
<dbReference type="EMBL" id="SLWS01000003">
    <property type="protein sequence ID" value="TCO61106.1"/>
    <property type="molecule type" value="Genomic_DNA"/>
</dbReference>
<feature type="signal peptide" evidence="1">
    <location>
        <begin position="1"/>
        <end position="20"/>
    </location>
</feature>
<evidence type="ECO:0000256" key="1">
    <source>
        <dbReference type="SAM" id="SignalP"/>
    </source>
</evidence>
<dbReference type="PANTHER" id="PTHR30290">
    <property type="entry name" value="PERIPLASMIC BINDING COMPONENT OF ABC TRANSPORTER"/>
    <property type="match status" value="1"/>
</dbReference>
<dbReference type="InterPro" id="IPR000914">
    <property type="entry name" value="SBP_5_dom"/>
</dbReference>
<dbReference type="PROSITE" id="PS51257">
    <property type="entry name" value="PROKAR_LIPOPROTEIN"/>
    <property type="match status" value="1"/>
</dbReference>
<dbReference type="CDD" id="cd08509">
    <property type="entry name" value="PBP2_TmCBP_oligosaccharides_like"/>
    <property type="match status" value="1"/>
</dbReference>
<dbReference type="Gene3D" id="3.40.190.10">
    <property type="entry name" value="Periplasmic binding protein-like II"/>
    <property type="match status" value="1"/>
</dbReference>
<dbReference type="Pfam" id="PF00496">
    <property type="entry name" value="SBP_bac_5"/>
    <property type="match status" value="1"/>
</dbReference>
<dbReference type="RefSeq" id="WP_243726918.1">
    <property type="nucleotide sequence ID" value="NZ_SLWS01000003.1"/>
</dbReference>
<proteinExistence type="predicted"/>
<accession>A0A4R2JUZ2</accession>
<feature type="chain" id="PRO_5021029074" evidence="1">
    <location>
        <begin position="21"/>
        <end position="591"/>
    </location>
</feature>
<dbReference type="GO" id="GO:1904680">
    <property type="term" value="F:peptide transmembrane transporter activity"/>
    <property type="evidence" value="ECO:0007669"/>
    <property type="project" value="TreeGrafter"/>
</dbReference>
<reference evidence="3 4" key="1">
    <citation type="submission" date="2019-03" db="EMBL/GenBank/DDBJ databases">
        <title>Genomic Encyclopedia of Type Strains, Phase IV (KMG-IV): sequencing the most valuable type-strain genomes for metagenomic binning, comparative biology and taxonomic classification.</title>
        <authorList>
            <person name="Goeker M."/>
        </authorList>
    </citation>
    <scope>NUCLEOTIDE SEQUENCE [LARGE SCALE GENOMIC DNA]</scope>
    <source>
        <strain evidence="3 4">DSM 45934</strain>
    </source>
</reference>
<comment type="caution">
    <text evidence="3">The sequence shown here is derived from an EMBL/GenBank/DDBJ whole genome shotgun (WGS) entry which is preliminary data.</text>
</comment>
<feature type="domain" description="Solute-binding protein family 5" evidence="2">
    <location>
        <begin position="84"/>
        <end position="458"/>
    </location>
</feature>
<evidence type="ECO:0000313" key="3">
    <source>
        <dbReference type="EMBL" id="TCO61106.1"/>
    </source>
</evidence>
<keyword evidence="4" id="KW-1185">Reference proteome</keyword>
<dbReference type="PANTHER" id="PTHR30290:SF16">
    <property type="entry name" value="OLIGOPEPTIDE ABC TRANSPORTER, PERIPLASMIC OLIGOPEPTIDE-BINDING PROTEIN"/>
    <property type="match status" value="1"/>
</dbReference>
<dbReference type="SUPFAM" id="SSF53850">
    <property type="entry name" value="Periplasmic binding protein-like II"/>
    <property type="match status" value="1"/>
</dbReference>
<name>A0A4R2JUZ2_9PSEU</name>
<organism evidence="3 4">
    <name type="scientific">Actinocrispum wychmicini</name>
    <dbReference type="NCBI Taxonomy" id="1213861"/>
    <lineage>
        <taxon>Bacteria</taxon>
        <taxon>Bacillati</taxon>
        <taxon>Actinomycetota</taxon>
        <taxon>Actinomycetes</taxon>
        <taxon>Pseudonocardiales</taxon>
        <taxon>Pseudonocardiaceae</taxon>
        <taxon>Actinocrispum</taxon>
    </lineage>
</organism>
<dbReference type="Proteomes" id="UP000295680">
    <property type="component" value="Unassembled WGS sequence"/>
</dbReference>